<name>A0ABS7VIC0_9HYPH</name>
<evidence type="ECO:0008006" key="3">
    <source>
        <dbReference type="Google" id="ProtNLM"/>
    </source>
</evidence>
<dbReference type="Proteomes" id="UP000704176">
    <property type="component" value="Unassembled WGS sequence"/>
</dbReference>
<proteinExistence type="predicted"/>
<gene>
    <name evidence="1" type="ORF">K9B37_00435</name>
</gene>
<dbReference type="RefSeq" id="WP_224310827.1">
    <property type="nucleotide sequence ID" value="NZ_JAIRBM010000001.1"/>
</dbReference>
<protein>
    <recommendedName>
        <fullName evidence="3">Bacteriocin</fullName>
    </recommendedName>
</protein>
<organism evidence="1 2">
    <name type="scientific">Microvirga puerhi</name>
    <dbReference type="NCBI Taxonomy" id="2876078"/>
    <lineage>
        <taxon>Bacteria</taxon>
        <taxon>Pseudomonadati</taxon>
        <taxon>Pseudomonadota</taxon>
        <taxon>Alphaproteobacteria</taxon>
        <taxon>Hyphomicrobiales</taxon>
        <taxon>Methylobacteriaceae</taxon>
        <taxon>Microvirga</taxon>
    </lineage>
</organism>
<dbReference type="EMBL" id="JAIRBM010000001">
    <property type="protein sequence ID" value="MBZ6074767.1"/>
    <property type="molecule type" value="Genomic_DNA"/>
</dbReference>
<evidence type="ECO:0000313" key="1">
    <source>
        <dbReference type="EMBL" id="MBZ6074767.1"/>
    </source>
</evidence>
<accession>A0ABS7VIC0</accession>
<evidence type="ECO:0000313" key="2">
    <source>
        <dbReference type="Proteomes" id="UP000704176"/>
    </source>
</evidence>
<sequence length="91" mass="9383">MTTEISELRLDDLELVSGGMYIPWDVYVSVGMGGSLSSGGSAGAPTGIGAGGVIHNTPTGAPPRTVVNPVIQRYARIIRGGKSAWDIVTEP</sequence>
<keyword evidence="2" id="KW-1185">Reference proteome</keyword>
<reference evidence="1 2" key="1">
    <citation type="submission" date="2021-09" db="EMBL/GenBank/DDBJ databases">
        <title>The complete genome sequence of a new microorganism.</title>
        <authorList>
            <person name="Zi Z."/>
        </authorList>
    </citation>
    <scope>NUCLEOTIDE SEQUENCE [LARGE SCALE GENOMIC DNA]</scope>
    <source>
        <strain evidence="1 2">WGZ8</strain>
    </source>
</reference>
<comment type="caution">
    <text evidence="1">The sequence shown here is derived from an EMBL/GenBank/DDBJ whole genome shotgun (WGS) entry which is preliminary data.</text>
</comment>